<proteinExistence type="predicted"/>
<evidence type="ECO:0000313" key="3">
    <source>
        <dbReference type="Proteomes" id="UP000634136"/>
    </source>
</evidence>
<feature type="region of interest" description="Disordered" evidence="1">
    <location>
        <begin position="65"/>
        <end position="126"/>
    </location>
</feature>
<sequence>MAPEFERAKRSDSPLRPGIPFEIKPNHIPLPGVIHFLHLARRQRAAPSAPLCLSLRSSASSLCPRMWRGPSRSHSGPPPGSSFGSPEARLGRSLAAPAGPNSRSLWVSAGGSPGTPRTPRSPRLSPQWLRWCRPRQPPKLVGACGYVGPCRAVS</sequence>
<gene>
    <name evidence="2" type="ORF">G2W53_020280</name>
</gene>
<keyword evidence="3" id="KW-1185">Reference proteome</keyword>
<feature type="compositionally biased region" description="Low complexity" evidence="1">
    <location>
        <begin position="114"/>
        <end position="126"/>
    </location>
</feature>
<feature type="compositionally biased region" description="Low complexity" evidence="1">
    <location>
        <begin position="65"/>
        <end position="86"/>
    </location>
</feature>
<accession>A0A834WRC3</accession>
<evidence type="ECO:0000313" key="2">
    <source>
        <dbReference type="EMBL" id="KAF7829116.1"/>
    </source>
</evidence>
<name>A0A834WRC3_9FABA</name>
<dbReference type="AlphaFoldDB" id="A0A834WRC3"/>
<organism evidence="2 3">
    <name type="scientific">Senna tora</name>
    <dbReference type="NCBI Taxonomy" id="362788"/>
    <lineage>
        <taxon>Eukaryota</taxon>
        <taxon>Viridiplantae</taxon>
        <taxon>Streptophyta</taxon>
        <taxon>Embryophyta</taxon>
        <taxon>Tracheophyta</taxon>
        <taxon>Spermatophyta</taxon>
        <taxon>Magnoliopsida</taxon>
        <taxon>eudicotyledons</taxon>
        <taxon>Gunneridae</taxon>
        <taxon>Pentapetalae</taxon>
        <taxon>rosids</taxon>
        <taxon>fabids</taxon>
        <taxon>Fabales</taxon>
        <taxon>Fabaceae</taxon>
        <taxon>Caesalpinioideae</taxon>
        <taxon>Cassia clade</taxon>
        <taxon>Senna</taxon>
    </lineage>
</organism>
<feature type="region of interest" description="Disordered" evidence="1">
    <location>
        <begin position="1"/>
        <end position="20"/>
    </location>
</feature>
<dbReference type="Proteomes" id="UP000634136">
    <property type="component" value="Unassembled WGS sequence"/>
</dbReference>
<protein>
    <submittedName>
        <fullName evidence="2">Uncharacterized protein</fullName>
    </submittedName>
</protein>
<evidence type="ECO:0000256" key="1">
    <source>
        <dbReference type="SAM" id="MobiDB-lite"/>
    </source>
</evidence>
<reference evidence="2" key="1">
    <citation type="submission" date="2020-09" db="EMBL/GenBank/DDBJ databases">
        <title>Genome-Enabled Discovery of Anthraquinone Biosynthesis in Senna tora.</title>
        <authorList>
            <person name="Kang S.-H."/>
            <person name="Pandey R.P."/>
            <person name="Lee C.-M."/>
            <person name="Sim J.-S."/>
            <person name="Jeong J.-T."/>
            <person name="Choi B.-S."/>
            <person name="Jung M."/>
            <person name="Ginzburg D."/>
            <person name="Zhao K."/>
            <person name="Won S.Y."/>
            <person name="Oh T.-J."/>
            <person name="Yu Y."/>
            <person name="Kim N.-H."/>
            <person name="Lee O.R."/>
            <person name="Lee T.-H."/>
            <person name="Bashyal P."/>
            <person name="Kim T.-S."/>
            <person name="Lee W.-H."/>
            <person name="Kawkins C."/>
            <person name="Kim C.-K."/>
            <person name="Kim J.S."/>
            <person name="Ahn B.O."/>
            <person name="Rhee S.Y."/>
            <person name="Sohng J.K."/>
        </authorList>
    </citation>
    <scope>NUCLEOTIDE SEQUENCE</scope>
    <source>
        <tissue evidence="2">Leaf</tissue>
    </source>
</reference>
<dbReference type="EMBL" id="JAAIUW010000006">
    <property type="protein sequence ID" value="KAF7829116.1"/>
    <property type="molecule type" value="Genomic_DNA"/>
</dbReference>
<comment type="caution">
    <text evidence="2">The sequence shown here is derived from an EMBL/GenBank/DDBJ whole genome shotgun (WGS) entry which is preliminary data.</text>
</comment>
<feature type="compositionally biased region" description="Basic and acidic residues" evidence="1">
    <location>
        <begin position="1"/>
        <end position="13"/>
    </location>
</feature>